<organism evidence="1 2">
    <name type="scientific">Racocetra persica</name>
    <dbReference type="NCBI Taxonomy" id="160502"/>
    <lineage>
        <taxon>Eukaryota</taxon>
        <taxon>Fungi</taxon>
        <taxon>Fungi incertae sedis</taxon>
        <taxon>Mucoromycota</taxon>
        <taxon>Glomeromycotina</taxon>
        <taxon>Glomeromycetes</taxon>
        <taxon>Diversisporales</taxon>
        <taxon>Gigasporaceae</taxon>
        <taxon>Racocetra</taxon>
    </lineage>
</organism>
<feature type="non-terminal residue" evidence="1">
    <location>
        <position position="1"/>
    </location>
</feature>
<comment type="caution">
    <text evidence="1">The sequence shown here is derived from an EMBL/GenBank/DDBJ whole genome shotgun (WGS) entry which is preliminary data.</text>
</comment>
<dbReference type="EMBL" id="CAJVQC010091620">
    <property type="protein sequence ID" value="CAG8826070.1"/>
    <property type="molecule type" value="Genomic_DNA"/>
</dbReference>
<evidence type="ECO:0000313" key="2">
    <source>
        <dbReference type="Proteomes" id="UP000789920"/>
    </source>
</evidence>
<accession>A0ACA9S5D0</accession>
<feature type="non-terminal residue" evidence="1">
    <location>
        <position position="147"/>
    </location>
</feature>
<keyword evidence="2" id="KW-1185">Reference proteome</keyword>
<protein>
    <submittedName>
        <fullName evidence="1">28509_t:CDS:1</fullName>
    </submittedName>
</protein>
<proteinExistence type="predicted"/>
<name>A0ACA9S5D0_9GLOM</name>
<reference evidence="1" key="1">
    <citation type="submission" date="2021-06" db="EMBL/GenBank/DDBJ databases">
        <authorList>
            <person name="Kallberg Y."/>
            <person name="Tangrot J."/>
            <person name="Rosling A."/>
        </authorList>
    </citation>
    <scope>NUCLEOTIDE SEQUENCE</scope>
    <source>
        <strain evidence="1">MA461A</strain>
    </source>
</reference>
<gene>
    <name evidence="1" type="ORF">RPERSI_LOCUS26643</name>
</gene>
<evidence type="ECO:0000313" key="1">
    <source>
        <dbReference type="EMBL" id="CAG8826070.1"/>
    </source>
</evidence>
<sequence>GVWEVTKFGAKLAGAAAVGTAIVATGGAAVPFDAAVVAEGFCISQAVKSAADEGLIDENGVVSELGEIVGESLMGGGGDAIIEKERFRREKIGYKKSGEEDKENLMQTDEISQAEKKEQELKERDGIIKNLNKQITELKAANNNLAR</sequence>
<dbReference type="Proteomes" id="UP000789920">
    <property type="component" value="Unassembled WGS sequence"/>
</dbReference>